<name>A0A419S6A0_9SPHI</name>
<protein>
    <submittedName>
        <fullName evidence="2">Uncharacterized protein</fullName>
    </submittedName>
</protein>
<proteinExistence type="predicted"/>
<feature type="transmembrane region" description="Helical" evidence="1">
    <location>
        <begin position="12"/>
        <end position="30"/>
    </location>
</feature>
<dbReference type="Proteomes" id="UP000283433">
    <property type="component" value="Unassembled WGS sequence"/>
</dbReference>
<keyword evidence="3" id="KW-1185">Reference proteome</keyword>
<organism evidence="2 3">
    <name type="scientific">Pelobium manganitolerans</name>
    <dbReference type="NCBI Taxonomy" id="1842495"/>
    <lineage>
        <taxon>Bacteria</taxon>
        <taxon>Pseudomonadati</taxon>
        <taxon>Bacteroidota</taxon>
        <taxon>Sphingobacteriia</taxon>
        <taxon>Sphingobacteriales</taxon>
        <taxon>Sphingobacteriaceae</taxon>
        <taxon>Pelobium</taxon>
    </lineage>
</organism>
<gene>
    <name evidence="2" type="ORF">BCY91_05545</name>
</gene>
<keyword evidence="1" id="KW-1133">Transmembrane helix</keyword>
<dbReference type="EMBL" id="MBTA01000023">
    <property type="protein sequence ID" value="RKD16333.1"/>
    <property type="molecule type" value="Genomic_DNA"/>
</dbReference>
<evidence type="ECO:0000313" key="3">
    <source>
        <dbReference type="Proteomes" id="UP000283433"/>
    </source>
</evidence>
<keyword evidence="1" id="KW-0472">Membrane</keyword>
<keyword evidence="1" id="KW-0812">Transmembrane</keyword>
<dbReference type="AlphaFoldDB" id="A0A419S6A0"/>
<sequence>MELWFLLDTELISPLLVIVIDIIVSNFMYIKAIRHRAKNIPKSIIKGEGLFFFFDKLTFEGIEAPYLL</sequence>
<evidence type="ECO:0000313" key="2">
    <source>
        <dbReference type="EMBL" id="RKD16333.1"/>
    </source>
</evidence>
<comment type="caution">
    <text evidence="2">The sequence shown here is derived from an EMBL/GenBank/DDBJ whole genome shotgun (WGS) entry which is preliminary data.</text>
</comment>
<evidence type="ECO:0000256" key="1">
    <source>
        <dbReference type="SAM" id="Phobius"/>
    </source>
</evidence>
<accession>A0A419S6A0</accession>
<reference evidence="2 3" key="1">
    <citation type="submission" date="2016-07" db="EMBL/GenBank/DDBJ databases">
        <title>Genome of Pelobium manganitolerans.</title>
        <authorList>
            <person name="Wu S."/>
            <person name="Wang G."/>
        </authorList>
    </citation>
    <scope>NUCLEOTIDE SEQUENCE [LARGE SCALE GENOMIC DNA]</scope>
    <source>
        <strain evidence="2 3">YS-25</strain>
    </source>
</reference>